<evidence type="ECO:0000313" key="3">
    <source>
        <dbReference type="Proteomes" id="UP000017658"/>
    </source>
</evidence>
<dbReference type="GO" id="GO:0004519">
    <property type="term" value="F:endonuclease activity"/>
    <property type="evidence" value="ECO:0007669"/>
    <property type="project" value="UniProtKB-KW"/>
</dbReference>
<keyword evidence="2" id="KW-0378">Hydrolase</keyword>
<dbReference type="SMART" id="SM00507">
    <property type="entry name" value="HNHc"/>
    <property type="match status" value="1"/>
</dbReference>
<keyword evidence="3" id="KW-1185">Reference proteome</keyword>
<protein>
    <submittedName>
        <fullName evidence="2">HNH homing endonuclease III</fullName>
    </submittedName>
</protein>
<dbReference type="EMBL" id="KF669663">
    <property type="protein sequence ID" value="AGY48737.1"/>
    <property type="molecule type" value="Genomic_DNA"/>
</dbReference>
<evidence type="ECO:0000259" key="1">
    <source>
        <dbReference type="SMART" id="SM00507"/>
    </source>
</evidence>
<reference evidence="2 3" key="1">
    <citation type="journal article" date="2013" name="Genome Announc.">
        <title>Complete Genome of Bacillus megaterium Siphophage Staley.</title>
        <authorList>
            <person name="Hastings W.J."/>
            <person name="Ritter M.A."/>
            <person name="Chamakura K.R."/>
            <person name="Kuty Everett G.F."/>
        </authorList>
    </citation>
    <scope>NUCLEOTIDE SEQUENCE [LARGE SCALE GENOMIC DNA]</scope>
</reference>
<keyword evidence="2" id="KW-0540">Nuclease</keyword>
<dbReference type="Proteomes" id="UP000017658">
    <property type="component" value="Segment"/>
</dbReference>
<keyword evidence="2" id="KW-0255">Endonuclease</keyword>
<accession>U5Q199</accession>
<organism evidence="2 3">
    <name type="scientific">Bacillus phage Staley</name>
    <dbReference type="NCBI Taxonomy" id="1406792"/>
    <lineage>
        <taxon>Viruses</taxon>
        <taxon>Duplodnaviria</taxon>
        <taxon>Heunggongvirae</taxon>
        <taxon>Uroviricota</taxon>
        <taxon>Caudoviricetes</taxon>
        <taxon>Slashvirus</taxon>
        <taxon>Slashvirus staley</taxon>
    </lineage>
</organism>
<evidence type="ECO:0000313" key="2">
    <source>
        <dbReference type="EMBL" id="AGY48737.1"/>
    </source>
</evidence>
<feature type="domain" description="HNH nuclease" evidence="1">
    <location>
        <begin position="162"/>
        <end position="215"/>
    </location>
</feature>
<dbReference type="GeneID" id="17959523"/>
<dbReference type="InterPro" id="IPR003615">
    <property type="entry name" value="HNH_nuc"/>
</dbReference>
<name>U5Q199_9CAUD</name>
<proteinExistence type="predicted"/>
<gene>
    <name evidence="2" type="ORF">Staley_54</name>
</gene>
<dbReference type="CDD" id="cd00085">
    <property type="entry name" value="HNHc"/>
    <property type="match status" value="1"/>
</dbReference>
<dbReference type="RefSeq" id="YP_008770768.1">
    <property type="nucleotide sequence ID" value="NC_022767.1"/>
</dbReference>
<sequence length="240" mass="28834">MLGRKRKEFSYVEKKFKERGFELLEVCYQGSKKRMKYRCPNHPHKDTFITLNELTSGNNCPYCSRKKVDFEDIIVAFHNKNLILLDESYKGNRTKMKFVCRIHNDTVQKINWHDFNNTTFSCKFCGVEHRNKQISGSNHYNYNPELTEEDRERKRTTEEYKNWRMSVFERDNYACQKCGEHGGVLRGHHKDGYHWCKERRFDLDNGVTLCESCHDNFHSEFGLRNNTEKQFDQWIKDGEE</sequence>
<dbReference type="OrthoDB" id="24309at10239"/>
<dbReference type="KEGG" id="vg:17959523"/>